<accession>S8DTU5</accession>
<dbReference type="AlphaFoldDB" id="S8DTU5"/>
<evidence type="ECO:0000259" key="7">
    <source>
        <dbReference type="Pfam" id="PF13087"/>
    </source>
</evidence>
<dbReference type="Proteomes" id="UP000015241">
    <property type="component" value="Unassembled WGS sequence"/>
</dbReference>
<keyword evidence="5" id="KW-0067">ATP-binding</keyword>
<evidence type="ECO:0000256" key="3">
    <source>
        <dbReference type="ARBA" id="ARBA00022801"/>
    </source>
</evidence>
<evidence type="ECO:0000256" key="2">
    <source>
        <dbReference type="ARBA" id="ARBA00022741"/>
    </source>
</evidence>
<evidence type="ECO:0000313" key="8">
    <source>
        <dbReference type="EMBL" id="EPS96646.1"/>
    </source>
</evidence>
<evidence type="ECO:0000256" key="1">
    <source>
        <dbReference type="ARBA" id="ARBA00007913"/>
    </source>
</evidence>
<feature type="domain" description="DNA2/NAM7 helicase-like C-terminal" evidence="7">
    <location>
        <begin position="291"/>
        <end position="457"/>
    </location>
</feature>
<reference evidence="8 9" key="1">
    <citation type="journal article" date="2012" name="Science">
        <title>The Paleozoic origin of enzymatic lignin decomposition reconstructed from 31 fungal genomes.</title>
        <authorList>
            <person name="Floudas D."/>
            <person name="Binder M."/>
            <person name="Riley R."/>
            <person name="Barry K."/>
            <person name="Blanchette R.A."/>
            <person name="Henrissat B."/>
            <person name="Martinez A.T."/>
            <person name="Otillar R."/>
            <person name="Spatafora J.W."/>
            <person name="Yadav J.S."/>
            <person name="Aerts A."/>
            <person name="Benoit I."/>
            <person name="Boyd A."/>
            <person name="Carlson A."/>
            <person name="Copeland A."/>
            <person name="Coutinho P.M."/>
            <person name="de Vries R.P."/>
            <person name="Ferreira P."/>
            <person name="Findley K."/>
            <person name="Foster B."/>
            <person name="Gaskell J."/>
            <person name="Glotzer D."/>
            <person name="Gorecki P."/>
            <person name="Heitman J."/>
            <person name="Hesse C."/>
            <person name="Hori C."/>
            <person name="Igarashi K."/>
            <person name="Jurgens J.A."/>
            <person name="Kallen N."/>
            <person name="Kersten P."/>
            <person name="Kohler A."/>
            <person name="Kuees U."/>
            <person name="Kumar T.K.A."/>
            <person name="Kuo A."/>
            <person name="LaButti K."/>
            <person name="Larrondo L.F."/>
            <person name="Lindquist E."/>
            <person name="Ling A."/>
            <person name="Lombard V."/>
            <person name="Lucas S."/>
            <person name="Lundell T."/>
            <person name="Martin R."/>
            <person name="McLaughlin D.J."/>
            <person name="Morgenstern I."/>
            <person name="Morin E."/>
            <person name="Murat C."/>
            <person name="Nagy L.G."/>
            <person name="Nolan M."/>
            <person name="Ohm R.A."/>
            <person name="Patyshakuliyeva A."/>
            <person name="Rokas A."/>
            <person name="Ruiz-Duenas F.J."/>
            <person name="Sabat G."/>
            <person name="Salamov A."/>
            <person name="Samejima M."/>
            <person name="Schmutz J."/>
            <person name="Slot J.C."/>
            <person name="St John F."/>
            <person name="Stenlid J."/>
            <person name="Sun H."/>
            <person name="Sun S."/>
            <person name="Syed K."/>
            <person name="Tsang A."/>
            <person name="Wiebenga A."/>
            <person name="Young D."/>
            <person name="Pisabarro A."/>
            <person name="Eastwood D.C."/>
            <person name="Martin F."/>
            <person name="Cullen D."/>
            <person name="Grigoriev I.V."/>
            <person name="Hibbett D.S."/>
        </authorList>
    </citation>
    <scope>NUCLEOTIDE SEQUENCE</scope>
    <source>
        <strain evidence="9">FP-58527</strain>
    </source>
</reference>
<dbReference type="PANTHER" id="PTHR43788:SF8">
    <property type="entry name" value="DNA-BINDING PROTEIN SMUBP-2"/>
    <property type="match status" value="1"/>
</dbReference>
<dbReference type="SUPFAM" id="SSF52540">
    <property type="entry name" value="P-loop containing nucleoside triphosphate hydrolases"/>
    <property type="match status" value="1"/>
</dbReference>
<proteinExistence type="inferred from homology"/>
<gene>
    <name evidence="8" type="ORF">FOMPIDRAFT_52939</name>
</gene>
<dbReference type="Pfam" id="PF13086">
    <property type="entry name" value="AAA_11"/>
    <property type="match status" value="2"/>
</dbReference>
<dbReference type="OrthoDB" id="6513042at2759"/>
<dbReference type="Gene3D" id="3.40.50.300">
    <property type="entry name" value="P-loop containing nucleotide triphosphate hydrolases"/>
    <property type="match status" value="2"/>
</dbReference>
<dbReference type="InterPro" id="IPR047187">
    <property type="entry name" value="SF1_C_Upf1"/>
</dbReference>
<evidence type="ECO:0000256" key="5">
    <source>
        <dbReference type="ARBA" id="ARBA00022840"/>
    </source>
</evidence>
<evidence type="ECO:0000259" key="6">
    <source>
        <dbReference type="Pfam" id="PF13086"/>
    </source>
</evidence>
<protein>
    <submittedName>
        <fullName evidence="8">Uncharacterized protein</fullName>
    </submittedName>
</protein>
<dbReference type="CDD" id="cd18808">
    <property type="entry name" value="SF1_C_Upf1"/>
    <property type="match status" value="1"/>
</dbReference>
<keyword evidence="3" id="KW-0378">Hydrolase</keyword>
<organism evidence="8 9">
    <name type="scientific">Fomitopsis schrenkii</name>
    <name type="common">Brown rot fungus</name>
    <dbReference type="NCBI Taxonomy" id="2126942"/>
    <lineage>
        <taxon>Eukaryota</taxon>
        <taxon>Fungi</taxon>
        <taxon>Dikarya</taxon>
        <taxon>Basidiomycota</taxon>
        <taxon>Agaricomycotina</taxon>
        <taxon>Agaricomycetes</taxon>
        <taxon>Polyporales</taxon>
        <taxon>Fomitopsis</taxon>
    </lineage>
</organism>
<name>S8DTU5_FOMSC</name>
<sequence>RTTEVKGKSAHISINKAIDQTAKILSVVTIGKYDPTAAEKERESIVLAVLQRKTSFFDQPIVQRIFSSSLPAHSYATSSSDEHVYLSGRRLNSSQARAVHRIVSERQRDQVFLVQGPPGTGKTTVIAAAVVRLMAKAREDEPGIWLISQSNVAVKHIAEKLADVGFLDFKILVSEDFLFEWHEHLYKRIKENVIPSDEFADNPVGNARLLLGSRVILCTLSMLATHRLVSAGFTRLVPVETVFVDEASQIELGDYLPLLSRFGRDIKKLVFVGDDKQLAPYGQDDIGELPSIFERPHLRDGAVFLDTQYRMPAPIGAFISKHVYSGRLKTHHALSSRRTCALVDISHGQETKSGNSWTNDREVDAVVVVARKFHSEGKRYKVITPYDAQRTLLERRLEDAMLPWQDKCFNVDSFQGNEEDYIIVSVVRSDKPGFLTNSRRTNVMLSRCKRGMVVCASREFLDGKAKATLMGRLSSEWADGWVSWRDALQGKFLNVKGC</sequence>
<dbReference type="HOGENOM" id="CLU_010083_1_0_1"/>
<comment type="similarity">
    <text evidence="1">Belongs to the DNA2/NAM7 helicase family.</text>
</comment>
<dbReference type="InParanoid" id="S8DTU5"/>
<feature type="non-terminal residue" evidence="8">
    <location>
        <position position="1"/>
    </location>
</feature>
<dbReference type="GO" id="GO:0016787">
    <property type="term" value="F:hydrolase activity"/>
    <property type="evidence" value="ECO:0007669"/>
    <property type="project" value="UniProtKB-KW"/>
</dbReference>
<dbReference type="PANTHER" id="PTHR43788">
    <property type="entry name" value="DNA2/NAM7 HELICASE FAMILY MEMBER"/>
    <property type="match status" value="1"/>
</dbReference>
<feature type="domain" description="DNA2/NAM7 helicase helicase" evidence="6">
    <location>
        <begin position="207"/>
        <end position="280"/>
    </location>
</feature>
<dbReference type="CDD" id="cd17934">
    <property type="entry name" value="DEXXQc_Upf1-like"/>
    <property type="match status" value="1"/>
</dbReference>
<evidence type="ECO:0000313" key="9">
    <source>
        <dbReference type="Proteomes" id="UP000015241"/>
    </source>
</evidence>
<keyword evidence="2" id="KW-0547">Nucleotide-binding</keyword>
<keyword evidence="4" id="KW-0347">Helicase</keyword>
<dbReference type="InterPro" id="IPR041677">
    <property type="entry name" value="DNA2/NAM7_AAA_11"/>
</dbReference>
<dbReference type="eggNOG" id="KOG1802">
    <property type="taxonomic scope" value="Eukaryota"/>
</dbReference>
<keyword evidence="9" id="KW-1185">Reference proteome</keyword>
<dbReference type="STRING" id="743788.S8DTU5"/>
<dbReference type="InterPro" id="IPR050534">
    <property type="entry name" value="Coronavir_polyprotein_1ab"/>
</dbReference>
<dbReference type="Pfam" id="PF13087">
    <property type="entry name" value="AAA_12"/>
    <property type="match status" value="1"/>
</dbReference>
<dbReference type="GO" id="GO:0005524">
    <property type="term" value="F:ATP binding"/>
    <property type="evidence" value="ECO:0007669"/>
    <property type="project" value="UniProtKB-KW"/>
</dbReference>
<dbReference type="InterPro" id="IPR027417">
    <property type="entry name" value="P-loop_NTPase"/>
</dbReference>
<dbReference type="InterPro" id="IPR041679">
    <property type="entry name" value="DNA2/NAM7-like_C"/>
</dbReference>
<dbReference type="EMBL" id="KE504186">
    <property type="protein sequence ID" value="EPS96646.1"/>
    <property type="molecule type" value="Genomic_DNA"/>
</dbReference>
<feature type="domain" description="DNA2/NAM7 helicase helicase" evidence="6">
    <location>
        <begin position="91"/>
        <end position="163"/>
    </location>
</feature>
<evidence type="ECO:0000256" key="4">
    <source>
        <dbReference type="ARBA" id="ARBA00022806"/>
    </source>
</evidence>
<dbReference type="GO" id="GO:0043139">
    <property type="term" value="F:5'-3' DNA helicase activity"/>
    <property type="evidence" value="ECO:0007669"/>
    <property type="project" value="TreeGrafter"/>
</dbReference>